<evidence type="ECO:0000313" key="2">
    <source>
        <dbReference type="Proteomes" id="UP000319375"/>
    </source>
</evidence>
<dbReference type="InterPro" id="IPR036390">
    <property type="entry name" value="WH_DNA-bd_sf"/>
</dbReference>
<protein>
    <submittedName>
        <fullName evidence="1">MarR family transcriptional regulator</fullName>
    </submittedName>
</protein>
<dbReference type="Proteomes" id="UP000319375">
    <property type="component" value="Unassembled WGS sequence"/>
</dbReference>
<keyword evidence="2" id="KW-1185">Reference proteome</keyword>
<organism evidence="1 2">
    <name type="scientific">Tsukamurella conjunctivitidis</name>
    <dbReference type="NCBI Taxonomy" id="2592068"/>
    <lineage>
        <taxon>Bacteria</taxon>
        <taxon>Bacillati</taxon>
        <taxon>Actinomycetota</taxon>
        <taxon>Actinomycetes</taxon>
        <taxon>Mycobacteriales</taxon>
        <taxon>Tsukamurellaceae</taxon>
        <taxon>Tsukamurella</taxon>
    </lineage>
</organism>
<comment type="caution">
    <text evidence="1">The sequence shown here is derived from an EMBL/GenBank/DDBJ whole genome shotgun (WGS) entry which is preliminary data.</text>
</comment>
<dbReference type="AlphaFoldDB" id="A0A5C5R7I7"/>
<reference evidence="1 2" key="1">
    <citation type="submission" date="2019-06" db="EMBL/GenBank/DDBJ databases">
        <title>Tsukamurella conjunctivitidis sp. nov., Tsukamurella assacharolytica sp. nov. and Tsukamurella sputae sp. nov. isolated from patients with conjunctivitis, bacteraemia (lymphoma) and respiratory infection (sputum) in Hong Kong.</title>
        <authorList>
            <person name="Teng J.L.L."/>
            <person name="Lee H.H."/>
            <person name="Fong J.Y.H."/>
            <person name="Fok K.M.N."/>
            <person name="Lau S.K.P."/>
            <person name="Woo P.C.Y."/>
        </authorList>
    </citation>
    <scope>NUCLEOTIDE SEQUENCE [LARGE SCALE GENOMIC DNA]</scope>
    <source>
        <strain evidence="1 2">HKU72</strain>
    </source>
</reference>
<name>A0A5C5R7I7_9ACTN</name>
<sequence>MDVTPQSVIARVNRLANTLTARMVEVYRRYGLTEGEFDVLCALRRAGEPFARRPADLARTTVVTTG</sequence>
<dbReference type="Gene3D" id="1.10.10.10">
    <property type="entry name" value="Winged helix-like DNA-binding domain superfamily/Winged helix DNA-binding domain"/>
    <property type="match status" value="1"/>
</dbReference>
<dbReference type="SUPFAM" id="SSF46785">
    <property type="entry name" value="Winged helix' DNA-binding domain"/>
    <property type="match status" value="1"/>
</dbReference>
<accession>A0A5C5R7I7</accession>
<evidence type="ECO:0000313" key="1">
    <source>
        <dbReference type="EMBL" id="TWS19059.1"/>
    </source>
</evidence>
<gene>
    <name evidence="1" type="ORF">FK530_25670</name>
</gene>
<proteinExistence type="predicted"/>
<feature type="non-terminal residue" evidence="1">
    <location>
        <position position="66"/>
    </location>
</feature>
<dbReference type="InterPro" id="IPR036388">
    <property type="entry name" value="WH-like_DNA-bd_sf"/>
</dbReference>
<dbReference type="EMBL" id="VIGX01000336">
    <property type="protein sequence ID" value="TWS19059.1"/>
    <property type="molecule type" value="Genomic_DNA"/>
</dbReference>